<dbReference type="EMBL" id="AEMG01000004">
    <property type="protein sequence ID" value="EFW93163.1"/>
    <property type="molecule type" value="Genomic_DNA"/>
</dbReference>
<gene>
    <name evidence="2" type="ORF">SAMN05444342_1353</name>
    <name evidence="1" type="ORF">ZOD2009_04847</name>
</gene>
<reference evidence="1 3" key="1">
    <citation type="journal article" date="2014" name="ISME J.">
        <title>Trehalose/2-sulfotrehalose biosynthesis and glycine-betaine uptake are widely spread mechanisms for osmoadaptation in the Halobacteriales.</title>
        <authorList>
            <person name="Youssef N.H."/>
            <person name="Savage-Ashlock K.N."/>
            <person name="McCully A.L."/>
            <person name="Luedtke B."/>
            <person name="Shaw E.I."/>
            <person name="Hoff W.D."/>
            <person name="Elshahed M.S."/>
        </authorList>
    </citation>
    <scope>NUCLEOTIDE SEQUENCE [LARGE SCALE GENOMIC DNA]</scope>
    <source>
        <strain evidence="1 3">DX253</strain>
    </source>
</reference>
<organism evidence="1 3">
    <name type="scientific">Haladaptatus paucihalophilus DX253</name>
    <dbReference type="NCBI Taxonomy" id="797209"/>
    <lineage>
        <taxon>Archaea</taxon>
        <taxon>Methanobacteriati</taxon>
        <taxon>Methanobacteriota</taxon>
        <taxon>Stenosarchaea group</taxon>
        <taxon>Halobacteria</taxon>
        <taxon>Halobacteriales</taxon>
        <taxon>Haladaptataceae</taxon>
        <taxon>Haladaptatus</taxon>
    </lineage>
</organism>
<evidence type="ECO:0000313" key="1">
    <source>
        <dbReference type="EMBL" id="EFW93163.1"/>
    </source>
</evidence>
<dbReference type="OrthoDB" id="202378at2157"/>
<dbReference type="EMBL" id="FRAN01000002">
    <property type="protein sequence ID" value="SHK46665.1"/>
    <property type="molecule type" value="Genomic_DNA"/>
</dbReference>
<evidence type="ECO:0000313" key="3">
    <source>
        <dbReference type="Proteomes" id="UP000003751"/>
    </source>
</evidence>
<accession>E7QQ99</accession>
<proteinExistence type="predicted"/>
<evidence type="ECO:0000313" key="2">
    <source>
        <dbReference type="EMBL" id="SHK46665.1"/>
    </source>
</evidence>
<name>E7QQ99_HALPU</name>
<protein>
    <submittedName>
        <fullName evidence="1">Uncharacterized protein</fullName>
    </submittedName>
</protein>
<dbReference type="Proteomes" id="UP000003751">
    <property type="component" value="Unassembled WGS sequence"/>
</dbReference>
<dbReference type="InterPro" id="IPR043858">
    <property type="entry name" value="DUF5820"/>
</dbReference>
<dbReference type="eggNOG" id="arCOG04630">
    <property type="taxonomic scope" value="Archaea"/>
</dbReference>
<reference evidence="4" key="2">
    <citation type="submission" date="2016-11" db="EMBL/GenBank/DDBJ databases">
        <authorList>
            <person name="Varghese N."/>
            <person name="Submissions S."/>
        </authorList>
    </citation>
    <scope>NUCLEOTIDE SEQUENCE [LARGE SCALE GENOMIC DNA]</scope>
    <source>
        <strain evidence="4">DX253</strain>
    </source>
</reference>
<dbReference type="Proteomes" id="UP000184203">
    <property type="component" value="Unassembled WGS sequence"/>
</dbReference>
<dbReference type="AlphaFoldDB" id="E7QQ99"/>
<keyword evidence="4" id="KW-1185">Reference proteome</keyword>
<sequence>MSIENLPESWVVWNEEPNGRCILAYRPDVFDTRQFPPECMPTLYLTQGTPNRPPQERRATDSWYFEFFLEPEVALPRTPRFSSRDEALEAAVALADEFDRGEVDYRSWYLVPREAYLDKLDELTGRTE</sequence>
<dbReference type="Pfam" id="PF19137">
    <property type="entry name" value="DUF5820"/>
    <property type="match status" value="1"/>
</dbReference>
<evidence type="ECO:0000313" key="4">
    <source>
        <dbReference type="Proteomes" id="UP000184203"/>
    </source>
</evidence>
<dbReference type="PATRIC" id="fig|797209.4.peg.960"/>
<dbReference type="RefSeq" id="WP_007977592.1">
    <property type="nucleotide sequence ID" value="NZ_AEMG01000004.1"/>
</dbReference>
<reference evidence="2" key="3">
    <citation type="submission" date="2016-11" db="EMBL/GenBank/DDBJ databases">
        <authorList>
            <person name="Jaros S."/>
            <person name="Januszkiewicz K."/>
            <person name="Wedrychowicz H."/>
        </authorList>
    </citation>
    <scope>NUCLEOTIDE SEQUENCE [LARGE SCALE GENOMIC DNA]</scope>
    <source>
        <strain evidence="2">DX253</strain>
    </source>
</reference>